<evidence type="ECO:0000256" key="2">
    <source>
        <dbReference type="SAM" id="SignalP"/>
    </source>
</evidence>
<dbReference type="InterPro" id="IPR007655">
    <property type="entry name" value="Slam_C"/>
</dbReference>
<evidence type="ECO:0000256" key="1">
    <source>
        <dbReference type="PROSITE-ProRule" id="PRU00339"/>
    </source>
</evidence>
<organism evidence="4 5">
    <name type="scientific">Amphritea opalescens</name>
    <dbReference type="NCBI Taxonomy" id="2490544"/>
    <lineage>
        <taxon>Bacteria</taxon>
        <taxon>Pseudomonadati</taxon>
        <taxon>Pseudomonadota</taxon>
        <taxon>Gammaproteobacteria</taxon>
        <taxon>Oceanospirillales</taxon>
        <taxon>Oceanospirillaceae</taxon>
        <taxon>Amphritea</taxon>
    </lineage>
</organism>
<feature type="chain" id="PRO_5019544814" evidence="2">
    <location>
        <begin position="21"/>
        <end position="438"/>
    </location>
</feature>
<dbReference type="EMBL" id="RQXW01000017">
    <property type="protein sequence ID" value="RTE64759.1"/>
    <property type="molecule type" value="Genomic_DNA"/>
</dbReference>
<feature type="signal peptide" evidence="2">
    <location>
        <begin position="1"/>
        <end position="20"/>
    </location>
</feature>
<dbReference type="PROSITE" id="PS50005">
    <property type="entry name" value="TPR"/>
    <property type="match status" value="1"/>
</dbReference>
<reference evidence="4 5" key="1">
    <citation type="submission" date="2018-11" db="EMBL/GenBank/DDBJ databases">
        <title>The draft genome sequence of Amphritea opalescens ANRC-JH13T.</title>
        <authorList>
            <person name="Fang Z."/>
            <person name="Zhang Y."/>
            <person name="Han X."/>
        </authorList>
    </citation>
    <scope>NUCLEOTIDE SEQUENCE [LARGE SCALE GENOMIC DNA]</scope>
    <source>
        <strain evidence="4 5">ANRC-JH13</strain>
    </source>
</reference>
<dbReference type="SUPFAM" id="SSF48452">
    <property type="entry name" value="TPR-like"/>
    <property type="match status" value="1"/>
</dbReference>
<proteinExistence type="predicted"/>
<dbReference type="SUPFAM" id="SSF56935">
    <property type="entry name" value="Porins"/>
    <property type="match status" value="1"/>
</dbReference>
<dbReference type="Pfam" id="PF04575">
    <property type="entry name" value="SlipAM"/>
    <property type="match status" value="1"/>
</dbReference>
<keyword evidence="1" id="KW-0802">TPR repeat</keyword>
<name>A0A430KMP5_9GAMM</name>
<dbReference type="InterPro" id="IPR019734">
    <property type="entry name" value="TPR_rpt"/>
</dbReference>
<evidence type="ECO:0000313" key="4">
    <source>
        <dbReference type="EMBL" id="RTE64759.1"/>
    </source>
</evidence>
<keyword evidence="5" id="KW-1185">Reference proteome</keyword>
<protein>
    <submittedName>
        <fullName evidence="4">DUF560 domain-containing protein</fullName>
    </submittedName>
</protein>
<dbReference type="InterPro" id="IPR011990">
    <property type="entry name" value="TPR-like_helical_dom_sf"/>
</dbReference>
<keyword evidence="2" id="KW-0732">Signal</keyword>
<comment type="caution">
    <text evidence="4">The sequence shown here is derived from an EMBL/GenBank/DDBJ whole genome shotgun (WGS) entry which is preliminary data.</text>
</comment>
<feature type="repeat" description="TPR" evidence="1">
    <location>
        <begin position="94"/>
        <end position="127"/>
    </location>
</feature>
<feature type="domain" description="Surface lipoprotein assembly modifier C-terminal" evidence="3">
    <location>
        <begin position="161"/>
        <end position="437"/>
    </location>
</feature>
<accession>A0A430KMP5</accession>
<evidence type="ECO:0000313" key="5">
    <source>
        <dbReference type="Proteomes" id="UP000283087"/>
    </source>
</evidence>
<dbReference type="AlphaFoldDB" id="A0A430KMP5"/>
<evidence type="ECO:0000259" key="3">
    <source>
        <dbReference type="Pfam" id="PF04575"/>
    </source>
</evidence>
<gene>
    <name evidence="4" type="ORF">EH243_15365</name>
</gene>
<dbReference type="OrthoDB" id="5614121at2"/>
<sequence>MIKLTGIALLTILSCSHSFASENPASDHGAEEVKALLDAGRFSEAYDLALNYIDDLEGDPTFDLQYGVAAIDSGHVSEGVFALERVAFFAPENPLVSLELARGYYLLEQFDKAQQLFEAVLLLNPPDNTRVRIATYLDRINQQSFPITRVRSFIEVWRGYDSNINSGPESQTTIVSLSSDALGQGDPFNRVQMGSTIEHQYAADRQLDVSLKGNFRYYDNESEQDFSTLSLSGGHSWTQQNNRYRLGADLQHFSRDGEGYRDLLGINGSWTHQLDKQSQWRLYGGISSLDYVDSSWKDSTQSYLGGNYLLSGNHRWKPLWFAGAFVGQETPDTAGILADAQVDRFFWGANLGVQLSLSDKLTLTPALTFQSSRYKGDDWLYRVRRQDDYTIFNLNLEWAVENNWTVLAGYSVSHANSNIELYEYDRQQTVLGLRYSFK</sequence>
<dbReference type="PROSITE" id="PS51257">
    <property type="entry name" value="PROKAR_LIPOPROTEIN"/>
    <property type="match status" value="1"/>
</dbReference>
<dbReference type="Proteomes" id="UP000283087">
    <property type="component" value="Unassembled WGS sequence"/>
</dbReference>
<dbReference type="Gene3D" id="1.25.40.10">
    <property type="entry name" value="Tetratricopeptide repeat domain"/>
    <property type="match status" value="1"/>
</dbReference>